<gene>
    <name evidence="7" type="ORF">PHJA_000450000</name>
</gene>
<evidence type="ECO:0000313" key="8">
    <source>
        <dbReference type="Proteomes" id="UP000653305"/>
    </source>
</evidence>
<evidence type="ECO:0000256" key="3">
    <source>
        <dbReference type="ARBA" id="ARBA00022777"/>
    </source>
</evidence>
<dbReference type="PROSITE" id="PS50011">
    <property type="entry name" value="PROTEIN_KINASE_DOM"/>
    <property type="match status" value="1"/>
</dbReference>
<dbReference type="EMBL" id="BMAC01000056">
    <property type="protein sequence ID" value="GFP83068.1"/>
    <property type="molecule type" value="Genomic_DNA"/>
</dbReference>
<dbReference type="InterPro" id="IPR011009">
    <property type="entry name" value="Kinase-like_dom_sf"/>
</dbReference>
<dbReference type="Pfam" id="PF07714">
    <property type="entry name" value="PK_Tyr_Ser-Thr"/>
    <property type="match status" value="1"/>
</dbReference>
<dbReference type="InterPro" id="IPR000719">
    <property type="entry name" value="Prot_kinase_dom"/>
</dbReference>
<evidence type="ECO:0000256" key="5">
    <source>
        <dbReference type="SAM" id="MobiDB-lite"/>
    </source>
</evidence>
<dbReference type="AlphaFoldDB" id="A0A830BD71"/>
<feature type="compositionally biased region" description="Polar residues" evidence="5">
    <location>
        <begin position="194"/>
        <end position="205"/>
    </location>
</feature>
<feature type="compositionally biased region" description="Low complexity" evidence="5">
    <location>
        <begin position="183"/>
        <end position="193"/>
    </location>
</feature>
<dbReference type="Gene3D" id="3.30.200.20">
    <property type="entry name" value="Phosphorylase Kinase, domain 1"/>
    <property type="match status" value="1"/>
</dbReference>
<keyword evidence="3 7" id="KW-0418">Kinase</keyword>
<feature type="domain" description="Protein kinase" evidence="6">
    <location>
        <begin position="1"/>
        <end position="205"/>
    </location>
</feature>
<protein>
    <submittedName>
        <fullName evidence="7">Inactive protein kinase selmodraft_444075</fullName>
    </submittedName>
</protein>
<keyword evidence="8" id="KW-1185">Reference proteome</keyword>
<proteinExistence type="predicted"/>
<reference evidence="7" key="1">
    <citation type="submission" date="2020-07" db="EMBL/GenBank/DDBJ databases">
        <title>Ethylene signaling mediates host invasion by parasitic plants.</title>
        <authorList>
            <person name="Yoshida S."/>
        </authorList>
    </citation>
    <scope>NUCLEOTIDE SEQUENCE</scope>
    <source>
        <strain evidence="7">Okayama</strain>
    </source>
</reference>
<evidence type="ECO:0000256" key="2">
    <source>
        <dbReference type="ARBA" id="ARBA00022741"/>
    </source>
</evidence>
<evidence type="ECO:0000256" key="4">
    <source>
        <dbReference type="ARBA" id="ARBA00022840"/>
    </source>
</evidence>
<dbReference type="Gene3D" id="1.10.510.10">
    <property type="entry name" value="Transferase(Phosphotransferase) domain 1"/>
    <property type="match status" value="1"/>
</dbReference>
<dbReference type="GO" id="GO:0004672">
    <property type="term" value="F:protein kinase activity"/>
    <property type="evidence" value="ECO:0007669"/>
    <property type="project" value="InterPro"/>
</dbReference>
<keyword evidence="1" id="KW-0808">Transferase</keyword>
<evidence type="ECO:0000256" key="1">
    <source>
        <dbReference type="ARBA" id="ARBA00022679"/>
    </source>
</evidence>
<comment type="caution">
    <text evidence="7">The sequence shown here is derived from an EMBL/GenBank/DDBJ whole genome shotgun (WGS) entry which is preliminary data.</text>
</comment>
<dbReference type="SUPFAM" id="SSF56112">
    <property type="entry name" value="Protein kinase-like (PK-like)"/>
    <property type="match status" value="1"/>
</dbReference>
<organism evidence="7 8">
    <name type="scientific">Phtheirospermum japonicum</name>
    <dbReference type="NCBI Taxonomy" id="374723"/>
    <lineage>
        <taxon>Eukaryota</taxon>
        <taxon>Viridiplantae</taxon>
        <taxon>Streptophyta</taxon>
        <taxon>Embryophyta</taxon>
        <taxon>Tracheophyta</taxon>
        <taxon>Spermatophyta</taxon>
        <taxon>Magnoliopsida</taxon>
        <taxon>eudicotyledons</taxon>
        <taxon>Gunneridae</taxon>
        <taxon>Pentapetalae</taxon>
        <taxon>asterids</taxon>
        <taxon>lamiids</taxon>
        <taxon>Lamiales</taxon>
        <taxon>Orobanchaceae</taxon>
        <taxon>Orobanchaceae incertae sedis</taxon>
        <taxon>Phtheirospermum</taxon>
    </lineage>
</organism>
<evidence type="ECO:0000259" key="6">
    <source>
        <dbReference type="PROSITE" id="PS50011"/>
    </source>
</evidence>
<accession>A0A830BD71</accession>
<keyword evidence="2" id="KW-0547">Nucleotide-binding</keyword>
<evidence type="ECO:0000313" key="7">
    <source>
        <dbReference type="EMBL" id="GFP83068.1"/>
    </source>
</evidence>
<dbReference type="InterPro" id="IPR001245">
    <property type="entry name" value="Ser-Thr/Tyr_kinase_cat_dom"/>
</dbReference>
<dbReference type="InterPro" id="IPR052059">
    <property type="entry name" value="CR_Ser/Thr_kinase"/>
</dbReference>
<dbReference type="OrthoDB" id="4062651at2759"/>
<keyword evidence="4" id="KW-0067">ATP-binding</keyword>
<dbReference type="Proteomes" id="UP000653305">
    <property type="component" value="Unassembled WGS sequence"/>
</dbReference>
<name>A0A830BD71_9LAMI</name>
<sequence>MHRGEATLQNGTVVAVKKLDITYSTAKADFEAEVRLISNVHHRNLVRLLGCCSKGSELLLVYEYMANGSLDRFLYGKGYTAPEYAIHGHLSEKVDTYSFGVAWKLYESGTHLKLVDEALNSDEYKPEELKKMVEIALICTQSPTSSRPTMSEILVMLSSDASSEHKAPSRPSFSYGNRVIGETTSTSIGSSESNATVSNSQFTGR</sequence>
<feature type="region of interest" description="Disordered" evidence="5">
    <location>
        <begin position="183"/>
        <end position="205"/>
    </location>
</feature>
<dbReference type="GO" id="GO:0005524">
    <property type="term" value="F:ATP binding"/>
    <property type="evidence" value="ECO:0007669"/>
    <property type="project" value="UniProtKB-KW"/>
</dbReference>
<dbReference type="PANTHER" id="PTHR47973">
    <property type="entry name" value="CYSTEINE-RICH RECEPTOR-LIKE PROTEIN KINASE 3"/>
    <property type="match status" value="1"/>
</dbReference>